<dbReference type="EMBL" id="CCAZ020000001">
    <property type="protein sequence ID" value="CEG06721.1"/>
    <property type="molecule type" value="Genomic_DNA"/>
</dbReference>
<keyword evidence="2" id="KW-0732">Signal</keyword>
<dbReference type="SMART" id="SM00054">
    <property type="entry name" value="EFh"/>
    <property type="match status" value="2"/>
</dbReference>
<evidence type="ECO:0000313" key="4">
    <source>
        <dbReference type="EMBL" id="CEG06721.1"/>
    </source>
</evidence>
<evidence type="ECO:0000313" key="5">
    <source>
        <dbReference type="Proteomes" id="UP000035762"/>
    </source>
</evidence>
<name>A0A090MGE4_AFIFE</name>
<feature type="compositionally biased region" description="Basic and acidic residues" evidence="1">
    <location>
        <begin position="27"/>
        <end position="36"/>
    </location>
</feature>
<evidence type="ECO:0000256" key="2">
    <source>
        <dbReference type="SAM" id="SignalP"/>
    </source>
</evidence>
<dbReference type="Proteomes" id="UP000035762">
    <property type="component" value="Unassembled WGS sequence"/>
</dbReference>
<accession>A0A090MGE4</accession>
<dbReference type="InterPro" id="IPR002048">
    <property type="entry name" value="EF_hand_dom"/>
</dbReference>
<feature type="region of interest" description="Disordered" evidence="1">
    <location>
        <begin position="22"/>
        <end position="54"/>
    </location>
</feature>
<feature type="domain" description="EF-hand" evidence="3">
    <location>
        <begin position="76"/>
        <end position="111"/>
    </location>
</feature>
<dbReference type="Gene3D" id="1.10.238.10">
    <property type="entry name" value="EF-hand"/>
    <property type="match status" value="2"/>
</dbReference>
<organism evidence="4 5">
    <name type="scientific">Afipia felis</name>
    <name type="common">Cat scratch disease bacillus</name>
    <dbReference type="NCBI Taxonomy" id="1035"/>
    <lineage>
        <taxon>Bacteria</taxon>
        <taxon>Pseudomonadati</taxon>
        <taxon>Pseudomonadota</taxon>
        <taxon>Alphaproteobacteria</taxon>
        <taxon>Hyphomicrobiales</taxon>
        <taxon>Nitrobacteraceae</taxon>
        <taxon>Afipia</taxon>
    </lineage>
</organism>
<dbReference type="InterPro" id="IPR011992">
    <property type="entry name" value="EF-hand-dom_pair"/>
</dbReference>
<feature type="chain" id="PRO_5001860034" evidence="2">
    <location>
        <begin position="22"/>
        <end position="139"/>
    </location>
</feature>
<dbReference type="AlphaFoldDB" id="A0A090MGE4"/>
<evidence type="ECO:0000256" key="1">
    <source>
        <dbReference type="SAM" id="MobiDB-lite"/>
    </source>
</evidence>
<reference evidence="4 5" key="1">
    <citation type="journal article" date="2014" name="Genome Announc.">
        <title>Genome Sequence of Afipia felis Strain 76713, Isolated in Hospital Water Using an Amoeba Co-Culture Procedure.</title>
        <authorList>
            <person name="Benamar S."/>
            <person name="La Scola B."/>
            <person name="Croce O."/>
        </authorList>
    </citation>
    <scope>NUCLEOTIDE SEQUENCE [LARGE SCALE GENOMIC DNA]</scope>
    <source>
        <strain evidence="4 5">76713</strain>
    </source>
</reference>
<dbReference type="RefSeq" id="WP_009337676.1">
    <property type="nucleotide sequence ID" value="NZ_CCAZ020000001.1"/>
</dbReference>
<dbReference type="PROSITE" id="PS50222">
    <property type="entry name" value="EF_HAND_2"/>
    <property type="match status" value="1"/>
</dbReference>
<dbReference type="STRING" id="1035.BN961_00091"/>
<keyword evidence="5" id="KW-1185">Reference proteome</keyword>
<dbReference type="InterPro" id="IPR018247">
    <property type="entry name" value="EF_Hand_1_Ca_BS"/>
</dbReference>
<gene>
    <name evidence="4" type="ORF">BN961_00091</name>
</gene>
<dbReference type="GO" id="GO:0005509">
    <property type="term" value="F:calcium ion binding"/>
    <property type="evidence" value="ECO:0007669"/>
    <property type="project" value="InterPro"/>
</dbReference>
<dbReference type="Pfam" id="PF00036">
    <property type="entry name" value="EF-hand_1"/>
    <property type="match status" value="1"/>
</dbReference>
<evidence type="ECO:0000259" key="3">
    <source>
        <dbReference type="PROSITE" id="PS50222"/>
    </source>
</evidence>
<feature type="signal peptide" evidence="2">
    <location>
        <begin position="1"/>
        <end position="21"/>
    </location>
</feature>
<dbReference type="SUPFAM" id="SSF47473">
    <property type="entry name" value="EF-hand"/>
    <property type="match status" value="1"/>
</dbReference>
<dbReference type="CDD" id="cd00051">
    <property type="entry name" value="EFh"/>
    <property type="match status" value="1"/>
</dbReference>
<proteinExistence type="predicted"/>
<dbReference type="Pfam" id="PF13202">
    <property type="entry name" value="EF-hand_5"/>
    <property type="match status" value="1"/>
</dbReference>
<dbReference type="PROSITE" id="PS00018">
    <property type="entry name" value="EF_HAND_1"/>
    <property type="match status" value="1"/>
</dbReference>
<comment type="caution">
    <text evidence="4">The sequence shown here is derived from an EMBL/GenBank/DDBJ whole genome shotgun (WGS) entry which is preliminary data.</text>
</comment>
<protein>
    <submittedName>
        <fullName evidence="4">Transaldolase/EF-hand domain-containing protein</fullName>
    </submittedName>
</protein>
<sequence length="139" mass="15216">MQRLAIFTALLFTALTYPAHAQSPADHNGHHGRQDQVEGPAQTTCPGDQSGERDGMMEMMKHSMKERTKMGGHMAGSPIMFRMIFALMDADGDGAISLSEFQAAHERLFKAMDSNKDSKLTPEEIGAFMHSSMDGGSLR</sequence>